<evidence type="ECO:0000313" key="2">
    <source>
        <dbReference type="Proteomes" id="UP001148737"/>
    </source>
</evidence>
<proteinExistence type="predicted"/>
<gene>
    <name evidence="1" type="ORF">NLG97_g11160</name>
</gene>
<reference evidence="1" key="1">
    <citation type="submission" date="2022-07" db="EMBL/GenBank/DDBJ databases">
        <title>Genome Sequence of Lecanicillium saksenae.</title>
        <authorList>
            <person name="Buettner E."/>
        </authorList>
    </citation>
    <scope>NUCLEOTIDE SEQUENCE</scope>
    <source>
        <strain evidence="1">VT-O1</strain>
    </source>
</reference>
<dbReference type="Proteomes" id="UP001148737">
    <property type="component" value="Unassembled WGS sequence"/>
</dbReference>
<keyword evidence="2" id="KW-1185">Reference proteome</keyword>
<dbReference type="EMBL" id="JANAKD010003316">
    <property type="protein sequence ID" value="KAJ3472240.1"/>
    <property type="molecule type" value="Genomic_DNA"/>
</dbReference>
<accession>A0ACC1QDJ7</accession>
<comment type="caution">
    <text evidence="1">The sequence shown here is derived from an EMBL/GenBank/DDBJ whole genome shotgun (WGS) entry which is preliminary data.</text>
</comment>
<name>A0ACC1QDJ7_9HYPO</name>
<protein>
    <submittedName>
        <fullName evidence="1">Uncharacterized protein</fullName>
    </submittedName>
</protein>
<evidence type="ECO:0000313" key="1">
    <source>
        <dbReference type="EMBL" id="KAJ3472240.1"/>
    </source>
</evidence>
<organism evidence="1 2">
    <name type="scientific">Lecanicillium saksenae</name>
    <dbReference type="NCBI Taxonomy" id="468837"/>
    <lineage>
        <taxon>Eukaryota</taxon>
        <taxon>Fungi</taxon>
        <taxon>Dikarya</taxon>
        <taxon>Ascomycota</taxon>
        <taxon>Pezizomycotina</taxon>
        <taxon>Sordariomycetes</taxon>
        <taxon>Hypocreomycetidae</taxon>
        <taxon>Hypocreales</taxon>
        <taxon>Cordycipitaceae</taxon>
        <taxon>Lecanicillium</taxon>
    </lineage>
</organism>
<sequence length="326" mass="35836">MADGSSPPHGQDIFKPNSPCSPDKCPVEWSMFGYKPSFAANVAFLVLFAVIGLAHTYLGFRWRSWGFMAGIWLGCIAEILGYVGRIMMSHDPFSYYGFMIQIICLTIAPVFYTASIYVTLSKTINYFARDLSRFKPKLFYWIFIPFDVVCLVLQAIGGALSTTEKNGSRTGVNISMAGLILQVIVIVLFLVAFADYMARLVRSGRARQELRTWRSVTFFSGLVAACLFILTRCVYRVAELKDGYSGKLFREQTPFIILEGVMVVIAAVALMFGHPGLVIDKPALGRGGSGLGKNSHSDSDIGSIPMGHYGRERIASSAGEPAGERV</sequence>